<gene>
    <name evidence="8" type="ordered locus">Turpa_0338</name>
</gene>
<accession>I4B141</accession>
<dbReference type="GO" id="GO:0046872">
    <property type="term" value="F:metal ion binding"/>
    <property type="evidence" value="ECO:0007669"/>
    <property type="project" value="UniProtKB-KW"/>
</dbReference>
<dbReference type="InterPro" id="IPR051013">
    <property type="entry name" value="MBL_superfamily_lactonases"/>
</dbReference>
<dbReference type="KEGG" id="tpx:Turpa_0338"/>
<feature type="signal peptide" evidence="6">
    <location>
        <begin position="1"/>
        <end position="18"/>
    </location>
</feature>
<feature type="domain" description="Metallo-beta-lactamase" evidence="7">
    <location>
        <begin position="55"/>
        <end position="242"/>
    </location>
</feature>
<comment type="similarity">
    <text evidence="2">Belongs to the metallo-beta-lactamase superfamily.</text>
</comment>
<organism evidence="8 9">
    <name type="scientific">Turneriella parva (strain ATCC BAA-1111 / DSM 21527 / NCTC 11395 / H)</name>
    <name type="common">Leptospira parva</name>
    <dbReference type="NCBI Taxonomy" id="869212"/>
    <lineage>
        <taxon>Bacteria</taxon>
        <taxon>Pseudomonadati</taxon>
        <taxon>Spirochaetota</taxon>
        <taxon>Spirochaetia</taxon>
        <taxon>Leptospirales</taxon>
        <taxon>Leptospiraceae</taxon>
        <taxon>Turneriella</taxon>
    </lineage>
</organism>
<dbReference type="PANTHER" id="PTHR42978">
    <property type="entry name" value="QUORUM-QUENCHING LACTONASE YTNP-RELATED-RELATED"/>
    <property type="match status" value="1"/>
</dbReference>
<dbReference type="SMART" id="SM00849">
    <property type="entry name" value="Lactamase_B"/>
    <property type="match status" value="1"/>
</dbReference>
<proteinExistence type="inferred from homology"/>
<dbReference type="AlphaFoldDB" id="I4B141"/>
<dbReference type="RefSeq" id="WP_014801518.1">
    <property type="nucleotide sequence ID" value="NC_018020.1"/>
</dbReference>
<keyword evidence="6" id="KW-0732">Signal</keyword>
<evidence type="ECO:0000256" key="1">
    <source>
        <dbReference type="ARBA" id="ARBA00001947"/>
    </source>
</evidence>
<dbReference type="Pfam" id="PF00753">
    <property type="entry name" value="Lactamase_B"/>
    <property type="match status" value="1"/>
</dbReference>
<keyword evidence="3" id="KW-0479">Metal-binding</keyword>
<reference evidence="8 9" key="1">
    <citation type="submission" date="2012-06" db="EMBL/GenBank/DDBJ databases">
        <title>The complete chromosome of genome of Turneriella parva DSM 21527.</title>
        <authorList>
            <consortium name="US DOE Joint Genome Institute (JGI-PGF)"/>
            <person name="Lucas S."/>
            <person name="Han J."/>
            <person name="Lapidus A."/>
            <person name="Bruce D."/>
            <person name="Goodwin L."/>
            <person name="Pitluck S."/>
            <person name="Peters L."/>
            <person name="Kyrpides N."/>
            <person name="Mavromatis K."/>
            <person name="Ivanova N."/>
            <person name="Mikhailova N."/>
            <person name="Chertkov O."/>
            <person name="Detter J.C."/>
            <person name="Tapia R."/>
            <person name="Han C."/>
            <person name="Land M."/>
            <person name="Hauser L."/>
            <person name="Markowitz V."/>
            <person name="Cheng J.-F."/>
            <person name="Hugenholtz P."/>
            <person name="Woyke T."/>
            <person name="Wu D."/>
            <person name="Gronow S."/>
            <person name="Wellnitz S."/>
            <person name="Brambilla E."/>
            <person name="Klenk H.-P."/>
            <person name="Eisen J.A."/>
        </authorList>
    </citation>
    <scope>NUCLEOTIDE SEQUENCE [LARGE SCALE GENOMIC DNA]</scope>
    <source>
        <strain evidence="9">ATCC BAA-1111 / DSM 21527 / NCTC 11395 / H</strain>
    </source>
</reference>
<dbReference type="EMBL" id="CP002959">
    <property type="protein sequence ID" value="AFM10998.1"/>
    <property type="molecule type" value="Genomic_DNA"/>
</dbReference>
<keyword evidence="9" id="KW-1185">Reference proteome</keyword>
<keyword evidence="5" id="KW-0862">Zinc</keyword>
<dbReference type="InterPro" id="IPR036866">
    <property type="entry name" value="RibonucZ/Hydroxyglut_hydro"/>
</dbReference>
<dbReference type="Proteomes" id="UP000006048">
    <property type="component" value="Chromosome"/>
</dbReference>
<evidence type="ECO:0000313" key="9">
    <source>
        <dbReference type="Proteomes" id="UP000006048"/>
    </source>
</evidence>
<feature type="chain" id="PRO_5003685731" evidence="6">
    <location>
        <begin position="19"/>
        <end position="260"/>
    </location>
</feature>
<evidence type="ECO:0000256" key="5">
    <source>
        <dbReference type="ARBA" id="ARBA00022833"/>
    </source>
</evidence>
<dbReference type="InterPro" id="IPR001279">
    <property type="entry name" value="Metallo-B-lactamas"/>
</dbReference>
<evidence type="ECO:0000313" key="8">
    <source>
        <dbReference type="EMBL" id="AFM10998.1"/>
    </source>
</evidence>
<dbReference type="GO" id="GO:0016787">
    <property type="term" value="F:hydrolase activity"/>
    <property type="evidence" value="ECO:0007669"/>
    <property type="project" value="UniProtKB-KW"/>
</dbReference>
<evidence type="ECO:0000256" key="2">
    <source>
        <dbReference type="ARBA" id="ARBA00007749"/>
    </source>
</evidence>
<dbReference type="STRING" id="869212.Turpa_0338"/>
<dbReference type="Gene3D" id="3.60.15.10">
    <property type="entry name" value="Ribonuclease Z/Hydroxyacylglutathione hydrolase-like"/>
    <property type="match status" value="1"/>
</dbReference>
<dbReference type="PROSITE" id="PS51257">
    <property type="entry name" value="PROKAR_LIPOPROTEIN"/>
    <property type="match status" value="1"/>
</dbReference>
<evidence type="ECO:0000256" key="3">
    <source>
        <dbReference type="ARBA" id="ARBA00022723"/>
    </source>
</evidence>
<sequence>MKRTALAISLLFAGCQLAGTKPGEKPQVYALKYAESDYPARLVNSRQTNGKVYMHWLAYLVRSPDGGLTLIDCGFSDPALVKKFALRGFKPVSEILGQLQIMPQQIQTVILTHTHFDHALDVGLFTSANVYVHASEAAKPESSQLTKVFATLGDQNRLRQIQDGMQIGPALEAIHIAGHTRGSLVVRLGAQPVPTIFTGDECYFAEACHQGIGLPAAAAFDRNKNRAFIQSIRPDTRLLTGHEPHKTGGRWISPEIFLFD</sequence>
<dbReference type="OrthoDB" id="9802897at2"/>
<comment type="cofactor">
    <cofactor evidence="1">
        <name>Zn(2+)</name>
        <dbReference type="ChEBI" id="CHEBI:29105"/>
    </cofactor>
</comment>
<evidence type="ECO:0000259" key="7">
    <source>
        <dbReference type="SMART" id="SM00849"/>
    </source>
</evidence>
<protein>
    <submittedName>
        <fullName evidence="8">Metallo-beta-lactamase</fullName>
    </submittedName>
</protein>
<dbReference type="PANTHER" id="PTHR42978:SF7">
    <property type="entry name" value="METALLO-HYDROLASE RV2300C-RELATED"/>
    <property type="match status" value="1"/>
</dbReference>
<name>I4B141_TURPD</name>
<keyword evidence="4" id="KW-0378">Hydrolase</keyword>
<evidence type="ECO:0000256" key="6">
    <source>
        <dbReference type="SAM" id="SignalP"/>
    </source>
</evidence>
<evidence type="ECO:0000256" key="4">
    <source>
        <dbReference type="ARBA" id="ARBA00022801"/>
    </source>
</evidence>
<dbReference type="SUPFAM" id="SSF56281">
    <property type="entry name" value="Metallo-hydrolase/oxidoreductase"/>
    <property type="match status" value="1"/>
</dbReference>
<dbReference type="HOGENOM" id="CLU_965753_0_0_12"/>